<comment type="subcellular location">
    <subcellularLocation>
        <location evidence="1">Mitochondrion</location>
    </subcellularLocation>
</comment>
<evidence type="ECO:0000256" key="4">
    <source>
        <dbReference type="ARBA" id="ARBA00023128"/>
    </source>
</evidence>
<accession>A0AAE1VNM9</accession>
<protein>
    <submittedName>
        <fullName evidence="5">Uncharacterized protein</fullName>
    </submittedName>
</protein>
<dbReference type="GO" id="GO:0016020">
    <property type="term" value="C:membrane"/>
    <property type="evidence" value="ECO:0007669"/>
    <property type="project" value="InterPro"/>
</dbReference>
<evidence type="ECO:0000313" key="6">
    <source>
        <dbReference type="Proteomes" id="UP001291623"/>
    </source>
</evidence>
<keyword evidence="4" id="KW-0496">Mitochondrion</keyword>
<dbReference type="GO" id="GO:0015232">
    <property type="term" value="F:heme transmembrane transporter activity"/>
    <property type="evidence" value="ECO:0007669"/>
    <property type="project" value="InterPro"/>
</dbReference>
<dbReference type="PANTHER" id="PTHR43653:SF1">
    <property type="entry name" value="CYTOCHROME C-TYPE BIOGENESIS PROTEIN CCMF"/>
    <property type="match status" value="1"/>
</dbReference>
<dbReference type="InterPro" id="IPR003569">
    <property type="entry name" value="Cyt_c_biogenesis_plant"/>
</dbReference>
<keyword evidence="3" id="KW-0201">Cytochrome c-type biogenesis</keyword>
<name>A0AAE1VNM9_9SOLA</name>
<dbReference type="PRINTS" id="PR01412">
    <property type="entry name" value="CCBSBIOGNSIS"/>
</dbReference>
<gene>
    <name evidence="5" type="ORF">RND71_003374</name>
</gene>
<reference evidence="5" key="1">
    <citation type="submission" date="2023-12" db="EMBL/GenBank/DDBJ databases">
        <title>Genome assembly of Anisodus tanguticus.</title>
        <authorList>
            <person name="Wang Y.-J."/>
        </authorList>
    </citation>
    <scope>NUCLEOTIDE SEQUENCE</scope>
    <source>
        <strain evidence="5">KB-2021</strain>
        <tissue evidence="5">Leaf</tissue>
    </source>
</reference>
<evidence type="ECO:0000256" key="2">
    <source>
        <dbReference type="ARBA" id="ARBA00009186"/>
    </source>
</evidence>
<evidence type="ECO:0000256" key="3">
    <source>
        <dbReference type="ARBA" id="ARBA00022748"/>
    </source>
</evidence>
<comment type="caution">
    <text evidence="5">The sequence shown here is derived from an EMBL/GenBank/DDBJ whole genome shotgun (WGS) entry which is preliminary data.</text>
</comment>
<organism evidence="5 6">
    <name type="scientific">Anisodus tanguticus</name>
    <dbReference type="NCBI Taxonomy" id="243964"/>
    <lineage>
        <taxon>Eukaryota</taxon>
        <taxon>Viridiplantae</taxon>
        <taxon>Streptophyta</taxon>
        <taxon>Embryophyta</taxon>
        <taxon>Tracheophyta</taxon>
        <taxon>Spermatophyta</taxon>
        <taxon>Magnoliopsida</taxon>
        <taxon>eudicotyledons</taxon>
        <taxon>Gunneridae</taxon>
        <taxon>Pentapetalae</taxon>
        <taxon>asterids</taxon>
        <taxon>lamiids</taxon>
        <taxon>Solanales</taxon>
        <taxon>Solanaceae</taxon>
        <taxon>Solanoideae</taxon>
        <taxon>Hyoscyameae</taxon>
        <taxon>Anisodus</taxon>
    </lineage>
</organism>
<dbReference type="InterPro" id="IPR003567">
    <property type="entry name" value="Cyt_c_biogenesis"/>
</dbReference>
<comment type="similarity">
    <text evidence="2">Belongs to the CcmF/CycK/Ccl1/NrfE/CcsA family.</text>
</comment>
<dbReference type="GO" id="GO:0005739">
    <property type="term" value="C:mitochondrion"/>
    <property type="evidence" value="ECO:0007669"/>
    <property type="project" value="UniProtKB-SubCell"/>
</dbReference>
<dbReference type="PANTHER" id="PTHR43653">
    <property type="entry name" value="CYTOCHROME C ASSEMBLY PROTEIN-RELATED"/>
    <property type="match status" value="1"/>
</dbReference>
<dbReference type="EMBL" id="JAVYJV010000002">
    <property type="protein sequence ID" value="KAK4377078.1"/>
    <property type="molecule type" value="Genomic_DNA"/>
</dbReference>
<sequence length="130" mass="14711">MGIRWFDKPRKNNHRLVLTLKRPALLKKIDAKALPWFARRKKDVASARDDKERASSIDEQQIDGALGIALFFSPFLSASSDPFVRNFFVCTEPLVESNPVPQDPISAIILLAFMPETSPVLWALAYVDQK</sequence>
<dbReference type="AlphaFoldDB" id="A0AAE1VNM9"/>
<proteinExistence type="inferred from homology"/>
<dbReference type="GO" id="GO:0017004">
    <property type="term" value="P:cytochrome complex assembly"/>
    <property type="evidence" value="ECO:0007669"/>
    <property type="project" value="UniProtKB-KW"/>
</dbReference>
<evidence type="ECO:0000256" key="1">
    <source>
        <dbReference type="ARBA" id="ARBA00004173"/>
    </source>
</evidence>
<keyword evidence="6" id="KW-1185">Reference proteome</keyword>
<evidence type="ECO:0000313" key="5">
    <source>
        <dbReference type="EMBL" id="KAK4377078.1"/>
    </source>
</evidence>
<dbReference type="Proteomes" id="UP001291623">
    <property type="component" value="Unassembled WGS sequence"/>
</dbReference>